<dbReference type="PIRSF" id="PIRSF028983">
    <property type="entry name" value="BCP1"/>
    <property type="match status" value="1"/>
</dbReference>
<keyword evidence="2" id="KW-0813">Transport</keyword>
<dbReference type="Proteomes" id="UP001383192">
    <property type="component" value="Unassembled WGS sequence"/>
</dbReference>
<evidence type="ECO:0000313" key="4">
    <source>
        <dbReference type="EMBL" id="KAK7019726.1"/>
    </source>
</evidence>
<evidence type="ECO:0000256" key="1">
    <source>
        <dbReference type="ARBA" id="ARBA00006781"/>
    </source>
</evidence>
<evidence type="ECO:0000256" key="2">
    <source>
        <dbReference type="PIRNR" id="PIRNR028983"/>
    </source>
</evidence>
<gene>
    <name evidence="4" type="primary">BCP1</name>
    <name evidence="4" type="ORF">VNI00_017965</name>
</gene>
<name>A0AAW0B3K6_9AGAR</name>
<sequence>MAKRKQTKDTESDDDSSDISMIDVDFDYFDPNPDVDYHAIKRLLGQLFQHDAELFHLHDLTELILSQPTIGTTIKTDGKESDPYALLTVLNMHTHKDHPSIKAIGSYILQKTASDPDFHSRVQTLFNQTENHVGLVICERLINMPVETVPPMYRMLTEELKNAVAQNLPFVFTDLIFVSRAYHLTEAEEQFLVNNANTRTTSKRSKKAKEVPEEPRPSDGIYSFHPEDDHIKTSSSHSVEYKFNNAPPEPRDNESFGLDTRGRLMLVPISRFEGLVAQISQAYAVG</sequence>
<accession>A0AAW0B3K6</accession>
<dbReference type="PANTHER" id="PTHR13261">
    <property type="entry name" value="BRCA2 AND CDKN1A INTERACTING PROTEIN"/>
    <property type="match status" value="1"/>
</dbReference>
<comment type="subcellular location">
    <subcellularLocation>
        <location evidence="2">Nucleus</location>
    </subcellularLocation>
</comment>
<comment type="caution">
    <text evidence="4">The sequence shown here is derived from an EMBL/GenBank/DDBJ whole genome shotgun (WGS) entry which is preliminary data.</text>
</comment>
<dbReference type="Pfam" id="PF13862">
    <property type="entry name" value="BCCIP"/>
    <property type="match status" value="1"/>
</dbReference>
<feature type="compositionally biased region" description="Basic and acidic residues" evidence="3">
    <location>
        <begin position="208"/>
        <end position="217"/>
    </location>
</feature>
<dbReference type="InterPro" id="IPR025602">
    <property type="entry name" value="BCP1_family"/>
</dbReference>
<protein>
    <recommendedName>
        <fullName evidence="2">Protein BCP1</fullName>
    </recommendedName>
</protein>
<feature type="region of interest" description="Disordered" evidence="3">
    <location>
        <begin position="198"/>
        <end position="222"/>
    </location>
</feature>
<keyword evidence="2" id="KW-0653">Protein transport</keyword>
<keyword evidence="2" id="KW-0539">Nucleus</keyword>
<organism evidence="4 5">
    <name type="scientific">Paramarasmius palmivorus</name>
    <dbReference type="NCBI Taxonomy" id="297713"/>
    <lineage>
        <taxon>Eukaryota</taxon>
        <taxon>Fungi</taxon>
        <taxon>Dikarya</taxon>
        <taxon>Basidiomycota</taxon>
        <taxon>Agaricomycotina</taxon>
        <taxon>Agaricomycetes</taxon>
        <taxon>Agaricomycetidae</taxon>
        <taxon>Agaricales</taxon>
        <taxon>Marasmiineae</taxon>
        <taxon>Marasmiaceae</taxon>
        <taxon>Paramarasmius</taxon>
    </lineage>
</organism>
<dbReference type="GO" id="GO:0005634">
    <property type="term" value="C:nucleus"/>
    <property type="evidence" value="ECO:0007669"/>
    <property type="project" value="UniProtKB-SubCell"/>
</dbReference>
<dbReference type="AlphaFoldDB" id="A0AAW0B3K6"/>
<reference evidence="4 5" key="1">
    <citation type="submission" date="2024-01" db="EMBL/GenBank/DDBJ databases">
        <title>A draft genome for a cacao thread blight-causing isolate of Paramarasmius palmivorus.</title>
        <authorList>
            <person name="Baruah I.K."/>
            <person name="Bukari Y."/>
            <person name="Amoako-Attah I."/>
            <person name="Meinhardt L.W."/>
            <person name="Bailey B.A."/>
            <person name="Cohen S.P."/>
        </authorList>
    </citation>
    <scope>NUCLEOTIDE SEQUENCE [LARGE SCALE GENOMIC DNA]</scope>
    <source>
        <strain evidence="4 5">GH-12</strain>
    </source>
</reference>
<proteinExistence type="inferred from homology"/>
<evidence type="ECO:0000313" key="5">
    <source>
        <dbReference type="Proteomes" id="UP001383192"/>
    </source>
</evidence>
<dbReference type="GO" id="GO:0015031">
    <property type="term" value="P:protein transport"/>
    <property type="evidence" value="ECO:0007669"/>
    <property type="project" value="UniProtKB-KW"/>
</dbReference>
<keyword evidence="5" id="KW-1185">Reference proteome</keyword>
<evidence type="ECO:0000256" key="3">
    <source>
        <dbReference type="SAM" id="MobiDB-lite"/>
    </source>
</evidence>
<comment type="similarity">
    <text evidence="1 2">Belongs to the BCP1 family.</text>
</comment>
<dbReference type="PANTHER" id="PTHR13261:SF0">
    <property type="entry name" value="BRCA2 AND CDKN1A-INTERACTING PROTEIN"/>
    <property type="match status" value="1"/>
</dbReference>
<comment type="function">
    <text evidence="2">Involved in nuclear export, actin cytoskeleton organization and vesicular transport.</text>
</comment>
<dbReference type="EMBL" id="JAYKXP010000201">
    <property type="protein sequence ID" value="KAK7019726.1"/>
    <property type="molecule type" value="Genomic_DNA"/>
</dbReference>